<evidence type="ECO:0000256" key="1">
    <source>
        <dbReference type="ARBA" id="ARBA00023015"/>
    </source>
</evidence>
<organism evidence="5 6">
    <name type="scientific">Streptomyces kunmingensis</name>
    <dbReference type="NCBI Taxonomy" id="68225"/>
    <lineage>
        <taxon>Bacteria</taxon>
        <taxon>Bacillati</taxon>
        <taxon>Actinomycetota</taxon>
        <taxon>Actinomycetes</taxon>
        <taxon>Kitasatosporales</taxon>
        <taxon>Streptomycetaceae</taxon>
        <taxon>Streptomyces</taxon>
    </lineage>
</organism>
<dbReference type="Gene3D" id="1.20.120.530">
    <property type="entry name" value="GntR ligand-binding domain-like"/>
    <property type="match status" value="1"/>
</dbReference>
<dbReference type="PANTHER" id="PTHR43537:SF49">
    <property type="entry name" value="TRANSCRIPTIONAL REGULATORY PROTEIN"/>
    <property type="match status" value="1"/>
</dbReference>
<name>A0ABU6CQV3_9ACTN</name>
<dbReference type="SMART" id="SM00345">
    <property type="entry name" value="HTH_GNTR"/>
    <property type="match status" value="1"/>
</dbReference>
<feature type="domain" description="HTH gntR-type" evidence="4">
    <location>
        <begin position="15"/>
        <end position="82"/>
    </location>
</feature>
<dbReference type="Proteomes" id="UP001352223">
    <property type="component" value="Unassembled WGS sequence"/>
</dbReference>
<keyword evidence="3" id="KW-0804">Transcription</keyword>
<dbReference type="InterPro" id="IPR036388">
    <property type="entry name" value="WH-like_DNA-bd_sf"/>
</dbReference>
<accession>A0ABU6CQV3</accession>
<keyword evidence="6" id="KW-1185">Reference proteome</keyword>
<dbReference type="RefSeq" id="WP_324777105.1">
    <property type="nucleotide sequence ID" value="NZ_BAAATS010000016.1"/>
</dbReference>
<sequence>MQEPTGRSSKRLPKASMQAQVADELRQMIISGELQPRSSLSEMALSETFGVSRTPIREALKQLQTEGLVEIRPRVGTFVAVPSHRDVAELFQMKELLEGAAARLLALRGRVPETERLRSVMAEADKATQAGDTERYGQLVHEFHELIVVGADNGKLEAHYRTLMNQLAYARLVRTALAQPGRLSESDREHHQVLDLILAKDGNGAERMMREHVRRSHQALLAGWDAEDDASSETTRRA</sequence>
<proteinExistence type="predicted"/>
<evidence type="ECO:0000259" key="4">
    <source>
        <dbReference type="PROSITE" id="PS50949"/>
    </source>
</evidence>
<dbReference type="Pfam" id="PF07729">
    <property type="entry name" value="FCD"/>
    <property type="match status" value="1"/>
</dbReference>
<dbReference type="Gene3D" id="1.10.10.10">
    <property type="entry name" value="Winged helix-like DNA-binding domain superfamily/Winged helix DNA-binding domain"/>
    <property type="match status" value="1"/>
</dbReference>
<dbReference type="CDD" id="cd07377">
    <property type="entry name" value="WHTH_GntR"/>
    <property type="match status" value="1"/>
</dbReference>
<protein>
    <submittedName>
        <fullName evidence="5">GntR family transcriptional regulator</fullName>
    </submittedName>
</protein>
<dbReference type="SMART" id="SM00895">
    <property type="entry name" value="FCD"/>
    <property type="match status" value="1"/>
</dbReference>
<evidence type="ECO:0000313" key="6">
    <source>
        <dbReference type="Proteomes" id="UP001352223"/>
    </source>
</evidence>
<dbReference type="Pfam" id="PF00392">
    <property type="entry name" value="GntR"/>
    <property type="match status" value="1"/>
</dbReference>
<dbReference type="EMBL" id="JAOZYB010000376">
    <property type="protein sequence ID" value="MEB3967135.1"/>
    <property type="molecule type" value="Genomic_DNA"/>
</dbReference>
<dbReference type="InterPro" id="IPR036390">
    <property type="entry name" value="WH_DNA-bd_sf"/>
</dbReference>
<comment type="caution">
    <text evidence="5">The sequence shown here is derived from an EMBL/GenBank/DDBJ whole genome shotgun (WGS) entry which is preliminary data.</text>
</comment>
<dbReference type="PRINTS" id="PR00035">
    <property type="entry name" value="HTHGNTR"/>
</dbReference>
<reference evidence="5 6" key="1">
    <citation type="submission" date="2022-10" db="EMBL/GenBank/DDBJ databases">
        <authorList>
            <person name="Xie J."/>
            <person name="Shen N."/>
        </authorList>
    </citation>
    <scope>NUCLEOTIDE SEQUENCE [LARGE SCALE GENOMIC DNA]</scope>
    <source>
        <strain evidence="5 6">DSM 41681</strain>
    </source>
</reference>
<evidence type="ECO:0000256" key="2">
    <source>
        <dbReference type="ARBA" id="ARBA00023125"/>
    </source>
</evidence>
<gene>
    <name evidence="5" type="ORF">OKJ48_43910</name>
</gene>
<dbReference type="PROSITE" id="PS50949">
    <property type="entry name" value="HTH_GNTR"/>
    <property type="match status" value="1"/>
</dbReference>
<evidence type="ECO:0000256" key="3">
    <source>
        <dbReference type="ARBA" id="ARBA00023163"/>
    </source>
</evidence>
<dbReference type="InterPro" id="IPR008920">
    <property type="entry name" value="TF_FadR/GntR_C"/>
</dbReference>
<dbReference type="InterPro" id="IPR011711">
    <property type="entry name" value="GntR_C"/>
</dbReference>
<keyword evidence="2" id="KW-0238">DNA-binding</keyword>
<dbReference type="InterPro" id="IPR000524">
    <property type="entry name" value="Tscrpt_reg_HTH_GntR"/>
</dbReference>
<dbReference type="SUPFAM" id="SSF46785">
    <property type="entry name" value="Winged helix' DNA-binding domain"/>
    <property type="match status" value="1"/>
</dbReference>
<dbReference type="PANTHER" id="PTHR43537">
    <property type="entry name" value="TRANSCRIPTIONAL REGULATOR, GNTR FAMILY"/>
    <property type="match status" value="1"/>
</dbReference>
<keyword evidence="1" id="KW-0805">Transcription regulation</keyword>
<dbReference type="SUPFAM" id="SSF48008">
    <property type="entry name" value="GntR ligand-binding domain-like"/>
    <property type="match status" value="1"/>
</dbReference>
<evidence type="ECO:0000313" key="5">
    <source>
        <dbReference type="EMBL" id="MEB3967135.1"/>
    </source>
</evidence>